<evidence type="ECO:0000313" key="6">
    <source>
        <dbReference type="Proteomes" id="UP000309676"/>
    </source>
</evidence>
<keyword evidence="1" id="KW-0805">Transcription regulation</keyword>
<dbReference type="InterPro" id="IPR036388">
    <property type="entry name" value="WH-like_DNA-bd_sf"/>
</dbReference>
<accession>A0A5R9G7K2</accession>
<dbReference type="SUPFAM" id="SSF48008">
    <property type="entry name" value="GntR ligand-binding domain-like"/>
    <property type="match status" value="1"/>
</dbReference>
<dbReference type="InterPro" id="IPR036390">
    <property type="entry name" value="WH_DNA-bd_sf"/>
</dbReference>
<dbReference type="Pfam" id="PF07729">
    <property type="entry name" value="FCD"/>
    <property type="match status" value="1"/>
</dbReference>
<evidence type="ECO:0000313" key="5">
    <source>
        <dbReference type="EMBL" id="TLS48723.1"/>
    </source>
</evidence>
<dbReference type="GO" id="GO:0003700">
    <property type="term" value="F:DNA-binding transcription factor activity"/>
    <property type="evidence" value="ECO:0007669"/>
    <property type="project" value="InterPro"/>
</dbReference>
<dbReference type="EMBL" id="VCIW01000030">
    <property type="protein sequence ID" value="TLS48723.1"/>
    <property type="molecule type" value="Genomic_DNA"/>
</dbReference>
<dbReference type="InterPro" id="IPR008920">
    <property type="entry name" value="TF_FadR/GntR_C"/>
</dbReference>
<dbReference type="InterPro" id="IPR011711">
    <property type="entry name" value="GntR_C"/>
</dbReference>
<evidence type="ECO:0000256" key="1">
    <source>
        <dbReference type="ARBA" id="ARBA00023015"/>
    </source>
</evidence>
<reference evidence="5 6" key="1">
    <citation type="submission" date="2019-05" db="EMBL/GenBank/DDBJ databases">
        <authorList>
            <person name="Narsing Rao M.P."/>
            <person name="Li W.J."/>
        </authorList>
    </citation>
    <scope>NUCLEOTIDE SEQUENCE [LARGE SCALE GENOMIC DNA]</scope>
    <source>
        <strain evidence="5 6">SYSU_K30003</strain>
    </source>
</reference>
<dbReference type="CDD" id="cd07377">
    <property type="entry name" value="WHTH_GntR"/>
    <property type="match status" value="1"/>
</dbReference>
<gene>
    <name evidence="5" type="ORF">FE782_29220</name>
</gene>
<dbReference type="Gene3D" id="1.10.10.10">
    <property type="entry name" value="Winged helix-like DNA-binding domain superfamily/Winged helix DNA-binding domain"/>
    <property type="match status" value="1"/>
</dbReference>
<sequence>MREGTFSSRKGGGGDMQEELFARIRADDLAEKAYGRLKRAITMNAIQPGERIDMNALLERWGVSRTPLKDAVARLEAEGLVTVKPKVGTFATPITRQDMLELIRLRLLLEGGSCKEIAAHATEAHRKALRALLERLDEEMAKGADAFDFMRFNELDAAFHQTLVDAAGSRKLSEVYRSLNFHAQSARYNYDRFEERRALTKRDHYEMAEALERRDAERLEAVVRRHIASGKDRLLSEGE</sequence>
<feature type="domain" description="HTH gntR-type" evidence="4">
    <location>
        <begin position="27"/>
        <end position="94"/>
    </location>
</feature>
<organism evidence="5 6">
    <name type="scientific">Paenibacillus antri</name>
    <dbReference type="NCBI Taxonomy" id="2582848"/>
    <lineage>
        <taxon>Bacteria</taxon>
        <taxon>Bacillati</taxon>
        <taxon>Bacillota</taxon>
        <taxon>Bacilli</taxon>
        <taxon>Bacillales</taxon>
        <taxon>Paenibacillaceae</taxon>
        <taxon>Paenibacillus</taxon>
    </lineage>
</organism>
<keyword evidence="6" id="KW-1185">Reference proteome</keyword>
<comment type="caution">
    <text evidence="5">The sequence shown here is derived from an EMBL/GenBank/DDBJ whole genome shotgun (WGS) entry which is preliminary data.</text>
</comment>
<dbReference type="SMART" id="SM00895">
    <property type="entry name" value="FCD"/>
    <property type="match status" value="1"/>
</dbReference>
<dbReference type="Proteomes" id="UP000309676">
    <property type="component" value="Unassembled WGS sequence"/>
</dbReference>
<proteinExistence type="predicted"/>
<evidence type="ECO:0000256" key="3">
    <source>
        <dbReference type="ARBA" id="ARBA00023163"/>
    </source>
</evidence>
<dbReference type="SMART" id="SM00345">
    <property type="entry name" value="HTH_GNTR"/>
    <property type="match status" value="1"/>
</dbReference>
<dbReference type="PANTHER" id="PTHR43537:SF45">
    <property type="entry name" value="GNTR FAMILY REGULATORY PROTEIN"/>
    <property type="match status" value="1"/>
</dbReference>
<evidence type="ECO:0000256" key="2">
    <source>
        <dbReference type="ARBA" id="ARBA00023125"/>
    </source>
</evidence>
<dbReference type="GO" id="GO:0003677">
    <property type="term" value="F:DNA binding"/>
    <property type="evidence" value="ECO:0007669"/>
    <property type="project" value="UniProtKB-KW"/>
</dbReference>
<dbReference type="Gene3D" id="1.20.120.530">
    <property type="entry name" value="GntR ligand-binding domain-like"/>
    <property type="match status" value="1"/>
</dbReference>
<evidence type="ECO:0000259" key="4">
    <source>
        <dbReference type="PROSITE" id="PS50949"/>
    </source>
</evidence>
<dbReference type="PANTHER" id="PTHR43537">
    <property type="entry name" value="TRANSCRIPTIONAL REGULATOR, GNTR FAMILY"/>
    <property type="match status" value="1"/>
</dbReference>
<dbReference type="PROSITE" id="PS50949">
    <property type="entry name" value="HTH_GNTR"/>
    <property type="match status" value="1"/>
</dbReference>
<keyword evidence="2" id="KW-0238">DNA-binding</keyword>
<dbReference type="SUPFAM" id="SSF46785">
    <property type="entry name" value="Winged helix' DNA-binding domain"/>
    <property type="match status" value="1"/>
</dbReference>
<protein>
    <submittedName>
        <fullName evidence="5">GntR family transcriptional regulator</fullName>
    </submittedName>
</protein>
<dbReference type="InterPro" id="IPR000524">
    <property type="entry name" value="Tscrpt_reg_HTH_GntR"/>
</dbReference>
<dbReference type="Pfam" id="PF00392">
    <property type="entry name" value="GntR"/>
    <property type="match status" value="1"/>
</dbReference>
<dbReference type="AlphaFoldDB" id="A0A5R9G7K2"/>
<keyword evidence="3" id="KW-0804">Transcription</keyword>
<name>A0A5R9G7K2_9BACL</name>